<evidence type="ECO:0000256" key="1">
    <source>
        <dbReference type="SAM" id="MobiDB-lite"/>
    </source>
</evidence>
<accession>A0A2K2CHR6</accession>
<dbReference type="EnsemblPlants" id="PNT61560">
    <property type="protein sequence ID" value="PNT61560"/>
    <property type="gene ID" value="BRADI_5g16757v3"/>
</dbReference>
<dbReference type="AlphaFoldDB" id="A0A2K2CHR6"/>
<evidence type="ECO:0000313" key="3">
    <source>
        <dbReference type="EnsemblPlants" id="PNT61560"/>
    </source>
</evidence>
<evidence type="ECO:0000313" key="4">
    <source>
        <dbReference type="Proteomes" id="UP000008810"/>
    </source>
</evidence>
<feature type="compositionally biased region" description="Low complexity" evidence="1">
    <location>
        <begin position="62"/>
        <end position="76"/>
    </location>
</feature>
<dbReference type="EMBL" id="CM000884">
    <property type="protein sequence ID" value="PNT61560.1"/>
    <property type="molecule type" value="Genomic_DNA"/>
</dbReference>
<dbReference type="Gramene" id="PNT61560">
    <property type="protein sequence ID" value="PNT61560"/>
    <property type="gene ID" value="BRADI_5g16757v3"/>
</dbReference>
<dbReference type="Proteomes" id="UP000008810">
    <property type="component" value="Chromosome 5"/>
</dbReference>
<feature type="compositionally biased region" description="Low complexity" evidence="1">
    <location>
        <begin position="1"/>
        <end position="14"/>
    </location>
</feature>
<sequence length="76" mass="7856">MATALAPAGEAATTIPNGRGGGGHPQRAVATSSPRRRRCDALPHGKRVGDVLPRRARRRRPSPASGAAAIPRKQTG</sequence>
<proteinExistence type="predicted"/>
<reference evidence="2 3" key="1">
    <citation type="journal article" date="2010" name="Nature">
        <title>Genome sequencing and analysis of the model grass Brachypodium distachyon.</title>
        <authorList>
            <consortium name="International Brachypodium Initiative"/>
        </authorList>
    </citation>
    <scope>NUCLEOTIDE SEQUENCE [LARGE SCALE GENOMIC DNA]</scope>
    <source>
        <strain evidence="2 3">Bd21</strain>
    </source>
</reference>
<feature type="compositionally biased region" description="Basic and acidic residues" evidence="1">
    <location>
        <begin position="39"/>
        <end position="53"/>
    </location>
</feature>
<organism evidence="2">
    <name type="scientific">Brachypodium distachyon</name>
    <name type="common">Purple false brome</name>
    <name type="synonym">Trachynia distachya</name>
    <dbReference type="NCBI Taxonomy" id="15368"/>
    <lineage>
        <taxon>Eukaryota</taxon>
        <taxon>Viridiplantae</taxon>
        <taxon>Streptophyta</taxon>
        <taxon>Embryophyta</taxon>
        <taxon>Tracheophyta</taxon>
        <taxon>Spermatophyta</taxon>
        <taxon>Magnoliopsida</taxon>
        <taxon>Liliopsida</taxon>
        <taxon>Poales</taxon>
        <taxon>Poaceae</taxon>
        <taxon>BOP clade</taxon>
        <taxon>Pooideae</taxon>
        <taxon>Stipodae</taxon>
        <taxon>Brachypodieae</taxon>
        <taxon>Brachypodium</taxon>
    </lineage>
</organism>
<name>A0A2K2CHR6_BRADI</name>
<reference evidence="2" key="2">
    <citation type="submission" date="2017-06" db="EMBL/GenBank/DDBJ databases">
        <title>WGS assembly of Brachypodium distachyon.</title>
        <authorList>
            <consortium name="The International Brachypodium Initiative"/>
            <person name="Lucas S."/>
            <person name="Harmon-Smith M."/>
            <person name="Lail K."/>
            <person name="Tice H."/>
            <person name="Grimwood J."/>
            <person name="Bruce D."/>
            <person name="Barry K."/>
            <person name="Shu S."/>
            <person name="Lindquist E."/>
            <person name="Wang M."/>
            <person name="Pitluck S."/>
            <person name="Vogel J.P."/>
            <person name="Garvin D.F."/>
            <person name="Mockler T.C."/>
            <person name="Schmutz J."/>
            <person name="Rokhsar D."/>
            <person name="Bevan M.W."/>
        </authorList>
    </citation>
    <scope>NUCLEOTIDE SEQUENCE</scope>
    <source>
        <strain evidence="2">Bd21</strain>
    </source>
</reference>
<reference evidence="3" key="3">
    <citation type="submission" date="2018-08" db="UniProtKB">
        <authorList>
            <consortium name="EnsemblPlants"/>
        </authorList>
    </citation>
    <scope>IDENTIFICATION</scope>
    <source>
        <strain evidence="3">cv. Bd21</strain>
    </source>
</reference>
<keyword evidence="4" id="KW-1185">Reference proteome</keyword>
<protein>
    <submittedName>
        <fullName evidence="2 3">Uncharacterized protein</fullName>
    </submittedName>
</protein>
<evidence type="ECO:0000313" key="2">
    <source>
        <dbReference type="EMBL" id="PNT61560.1"/>
    </source>
</evidence>
<feature type="region of interest" description="Disordered" evidence="1">
    <location>
        <begin position="1"/>
        <end position="76"/>
    </location>
</feature>
<dbReference type="InParanoid" id="A0A2K2CHR6"/>
<gene>
    <name evidence="2" type="ORF">BRADI_5g16757v3</name>
</gene>